<feature type="compositionally biased region" description="Basic and acidic residues" evidence="1">
    <location>
        <begin position="119"/>
        <end position="143"/>
    </location>
</feature>
<dbReference type="EMBL" id="CM007385">
    <property type="protein sequence ID" value="ONK70458.1"/>
    <property type="molecule type" value="Genomic_DNA"/>
</dbReference>
<accession>A0A5P1EWI2</accession>
<dbReference type="AlphaFoldDB" id="A0A5P1EWI2"/>
<feature type="compositionally biased region" description="Basic and acidic residues" evidence="1">
    <location>
        <begin position="46"/>
        <end position="78"/>
    </location>
</feature>
<keyword evidence="3" id="KW-1185">Reference proteome</keyword>
<dbReference type="Gramene" id="ONK70458">
    <property type="protein sequence ID" value="ONK70458"/>
    <property type="gene ID" value="A4U43_C05F33930"/>
</dbReference>
<feature type="region of interest" description="Disordered" evidence="1">
    <location>
        <begin position="42"/>
        <end position="230"/>
    </location>
</feature>
<gene>
    <name evidence="2" type="ORF">A4U43_C05F33930</name>
</gene>
<protein>
    <submittedName>
        <fullName evidence="2">Uncharacterized protein</fullName>
    </submittedName>
</protein>
<reference evidence="3" key="1">
    <citation type="journal article" date="2017" name="Nat. Commun.">
        <title>The asparagus genome sheds light on the origin and evolution of a young Y chromosome.</title>
        <authorList>
            <person name="Harkess A."/>
            <person name="Zhou J."/>
            <person name="Xu C."/>
            <person name="Bowers J.E."/>
            <person name="Van der Hulst R."/>
            <person name="Ayyampalayam S."/>
            <person name="Mercati F."/>
            <person name="Riccardi P."/>
            <person name="McKain M.R."/>
            <person name="Kakrana A."/>
            <person name="Tang H."/>
            <person name="Ray J."/>
            <person name="Groenendijk J."/>
            <person name="Arikit S."/>
            <person name="Mathioni S.M."/>
            <person name="Nakano M."/>
            <person name="Shan H."/>
            <person name="Telgmann-Rauber A."/>
            <person name="Kanno A."/>
            <person name="Yue Z."/>
            <person name="Chen H."/>
            <person name="Li W."/>
            <person name="Chen Y."/>
            <person name="Xu X."/>
            <person name="Zhang Y."/>
            <person name="Luo S."/>
            <person name="Chen H."/>
            <person name="Gao J."/>
            <person name="Mao Z."/>
            <person name="Pires J.C."/>
            <person name="Luo M."/>
            <person name="Kudrna D."/>
            <person name="Wing R.A."/>
            <person name="Meyers B.C."/>
            <person name="Yi K."/>
            <person name="Kong H."/>
            <person name="Lavrijsen P."/>
            <person name="Sunseri F."/>
            <person name="Falavigna A."/>
            <person name="Ye Y."/>
            <person name="Leebens-Mack J.H."/>
            <person name="Chen G."/>
        </authorList>
    </citation>
    <scope>NUCLEOTIDE SEQUENCE [LARGE SCALE GENOMIC DNA]</scope>
    <source>
        <strain evidence="3">cv. DH0086</strain>
    </source>
</reference>
<proteinExistence type="predicted"/>
<feature type="compositionally biased region" description="Basic residues" evidence="1">
    <location>
        <begin position="221"/>
        <end position="230"/>
    </location>
</feature>
<feature type="compositionally biased region" description="Basic and acidic residues" evidence="1">
    <location>
        <begin position="86"/>
        <end position="106"/>
    </location>
</feature>
<name>A0A5P1EWI2_ASPOF</name>
<evidence type="ECO:0000313" key="2">
    <source>
        <dbReference type="EMBL" id="ONK70458.1"/>
    </source>
</evidence>
<dbReference type="Proteomes" id="UP000243459">
    <property type="component" value="Chromosome 5"/>
</dbReference>
<sequence length="230" mass="25745">MAAVEGAMEVVPRRWKNLRSVHVKTADSVALPVYQKVPEIGMKIEGVWDEKEGEKKRKREEEKKEKKGNTDEDVGVEKRPKKKLKKGEDKKRGKKGSEIKGDRLVVTEDEEGSALLNGGEERHADNQLSENKVKSNEKKKMEVDSIVASEGTKERKLKKMRDDVGVALNDEMGTKSKARKGGKAKEVKDLGDEDVEEGNVVNELTEKRIKKKKVEGSAGTKKSKPKTPRT</sequence>
<evidence type="ECO:0000313" key="3">
    <source>
        <dbReference type="Proteomes" id="UP000243459"/>
    </source>
</evidence>
<organism evidence="2 3">
    <name type="scientific">Asparagus officinalis</name>
    <name type="common">Garden asparagus</name>
    <dbReference type="NCBI Taxonomy" id="4686"/>
    <lineage>
        <taxon>Eukaryota</taxon>
        <taxon>Viridiplantae</taxon>
        <taxon>Streptophyta</taxon>
        <taxon>Embryophyta</taxon>
        <taxon>Tracheophyta</taxon>
        <taxon>Spermatophyta</taxon>
        <taxon>Magnoliopsida</taxon>
        <taxon>Liliopsida</taxon>
        <taxon>Asparagales</taxon>
        <taxon>Asparagaceae</taxon>
        <taxon>Asparagoideae</taxon>
        <taxon>Asparagus</taxon>
    </lineage>
</organism>
<evidence type="ECO:0000256" key="1">
    <source>
        <dbReference type="SAM" id="MobiDB-lite"/>
    </source>
</evidence>